<dbReference type="RefSeq" id="WP_188665009.1">
    <property type="nucleotide sequence ID" value="NZ_BMHV01000015.1"/>
</dbReference>
<evidence type="ECO:0000256" key="1">
    <source>
        <dbReference type="SAM" id="MobiDB-lite"/>
    </source>
</evidence>
<dbReference type="Gene3D" id="3.30.1460.40">
    <property type="entry name" value="[NiFe]-hydrogenase assembly chaperone, HybE"/>
    <property type="match status" value="1"/>
</dbReference>
<accession>A0A917C1G4</accession>
<feature type="region of interest" description="Disordered" evidence="1">
    <location>
        <begin position="166"/>
        <end position="197"/>
    </location>
</feature>
<dbReference type="NCBIfam" id="TIGR03993">
    <property type="entry name" value="hydrog_HybE"/>
    <property type="match status" value="1"/>
</dbReference>
<name>A0A917C1G4_9PROT</name>
<dbReference type="Proteomes" id="UP000632498">
    <property type="component" value="Unassembled WGS sequence"/>
</dbReference>
<proteinExistence type="predicted"/>
<dbReference type="InterPro" id="IPR038530">
    <property type="entry name" value="NiFe-hyd_HybE_sf"/>
</dbReference>
<keyword evidence="3" id="KW-1185">Reference proteome</keyword>
<reference evidence="2" key="2">
    <citation type="submission" date="2020-09" db="EMBL/GenBank/DDBJ databases">
        <authorList>
            <person name="Sun Q."/>
            <person name="Zhou Y."/>
        </authorList>
    </citation>
    <scope>NUCLEOTIDE SEQUENCE</scope>
    <source>
        <strain evidence="2">CGMCC 1.15254</strain>
    </source>
</reference>
<dbReference type="InterPro" id="IPR023994">
    <property type="entry name" value="NiFe-hyd_HybE"/>
</dbReference>
<gene>
    <name evidence="2" type="ORF">GCM10011332_22250</name>
</gene>
<evidence type="ECO:0000313" key="2">
    <source>
        <dbReference type="EMBL" id="GGF67689.1"/>
    </source>
</evidence>
<evidence type="ECO:0008006" key="4">
    <source>
        <dbReference type="Google" id="ProtNLM"/>
    </source>
</evidence>
<comment type="caution">
    <text evidence="2">The sequence shown here is derived from an EMBL/GenBank/DDBJ whole genome shotgun (WGS) entry which is preliminary data.</text>
</comment>
<dbReference type="AlphaFoldDB" id="A0A917C1G4"/>
<evidence type="ECO:0000313" key="3">
    <source>
        <dbReference type="Proteomes" id="UP000632498"/>
    </source>
</evidence>
<dbReference type="Pfam" id="PF11939">
    <property type="entry name" value="NiFe-hyd_HybE"/>
    <property type="match status" value="1"/>
</dbReference>
<protein>
    <recommendedName>
        <fullName evidence="4">[NiFe]-hydrogenase assembly chaperone HybE</fullName>
    </recommendedName>
</protein>
<feature type="compositionally biased region" description="Basic and acidic residues" evidence="1">
    <location>
        <begin position="179"/>
        <end position="197"/>
    </location>
</feature>
<sequence length="197" mass="23099">MTHPLHTLSPSQAAETLEACFNKIWKENMVGIQILNNDLVVEAVEFQKWDERVIGMMVTPWFINLIMLPKEGENWECIKLGEREKYNFPQKECPVMVNEIEGFGFCKTYSLYSPVNDFPNPESARIAAAIFLRDLLDEKKRIDPTYSEEQIQRYLNKEEMVHREELKKQFSEPANMKTEVNRRDLLRGKLREDPTSA</sequence>
<dbReference type="EMBL" id="BMHV01000015">
    <property type="protein sequence ID" value="GGF67689.1"/>
    <property type="molecule type" value="Genomic_DNA"/>
</dbReference>
<reference evidence="2" key="1">
    <citation type="journal article" date="2014" name="Int. J. Syst. Evol. Microbiol.">
        <title>Complete genome sequence of Corynebacterium casei LMG S-19264T (=DSM 44701T), isolated from a smear-ripened cheese.</title>
        <authorList>
            <consortium name="US DOE Joint Genome Institute (JGI-PGF)"/>
            <person name="Walter F."/>
            <person name="Albersmeier A."/>
            <person name="Kalinowski J."/>
            <person name="Ruckert C."/>
        </authorList>
    </citation>
    <scope>NUCLEOTIDE SEQUENCE</scope>
    <source>
        <strain evidence="2">CGMCC 1.15254</strain>
    </source>
</reference>
<organism evidence="2 3">
    <name type="scientific">Terasakiella brassicae</name>
    <dbReference type="NCBI Taxonomy" id="1634917"/>
    <lineage>
        <taxon>Bacteria</taxon>
        <taxon>Pseudomonadati</taxon>
        <taxon>Pseudomonadota</taxon>
        <taxon>Alphaproteobacteria</taxon>
        <taxon>Rhodospirillales</taxon>
        <taxon>Terasakiellaceae</taxon>
        <taxon>Terasakiella</taxon>
    </lineage>
</organism>